<dbReference type="SMART" id="SM01329">
    <property type="entry name" value="Iso_dh"/>
    <property type="match status" value="1"/>
</dbReference>
<organism evidence="4 5">
    <name type="scientific">Senegalimassilia anaerobia</name>
    <dbReference type="NCBI Taxonomy" id="1473216"/>
    <lineage>
        <taxon>Bacteria</taxon>
        <taxon>Bacillati</taxon>
        <taxon>Actinomycetota</taxon>
        <taxon>Coriobacteriia</taxon>
        <taxon>Coriobacteriales</taxon>
        <taxon>Coriobacteriaceae</taxon>
        <taxon>Senegalimassilia</taxon>
    </lineage>
</organism>
<dbReference type="EMBL" id="PPTP01000001">
    <property type="protein sequence ID" value="RDB57585.1"/>
    <property type="molecule type" value="Genomic_DNA"/>
</dbReference>
<dbReference type="OrthoDB" id="5289857at2"/>
<dbReference type="SUPFAM" id="SSF53659">
    <property type="entry name" value="Isocitrate/Isopropylmalate dehydrogenase-like"/>
    <property type="match status" value="1"/>
</dbReference>
<dbReference type="AlphaFoldDB" id="A0A369LHI7"/>
<gene>
    <name evidence="4" type="ORF">C1880_01870</name>
</gene>
<dbReference type="GO" id="GO:0006102">
    <property type="term" value="P:isocitrate metabolic process"/>
    <property type="evidence" value="ECO:0007669"/>
    <property type="project" value="TreeGrafter"/>
</dbReference>
<reference evidence="4 5" key="1">
    <citation type="journal article" date="2018" name="Elife">
        <title>Discovery and characterization of a prevalent human gut bacterial enzyme sufficient for the inactivation of a family of plant toxins.</title>
        <authorList>
            <person name="Koppel N."/>
            <person name="Bisanz J.E."/>
            <person name="Pandelia M.E."/>
            <person name="Turnbaugh P.J."/>
            <person name="Balskus E.P."/>
        </authorList>
    </citation>
    <scope>NUCLEOTIDE SEQUENCE [LARGE SCALE GENOMIC DNA]</scope>
    <source>
        <strain evidence="5">anaerobia AP69FAA</strain>
    </source>
</reference>
<dbReference type="GO" id="GO:0004449">
    <property type="term" value="F:isocitrate dehydrogenase (NAD+) activity"/>
    <property type="evidence" value="ECO:0007669"/>
    <property type="project" value="TreeGrafter"/>
</dbReference>
<dbReference type="Pfam" id="PF00180">
    <property type="entry name" value="Iso_dh"/>
    <property type="match status" value="1"/>
</dbReference>
<dbReference type="InterPro" id="IPR019818">
    <property type="entry name" value="IsoCit/isopropylmalate_DH_CS"/>
</dbReference>
<dbReference type="PROSITE" id="PS00470">
    <property type="entry name" value="IDH_IMDH"/>
    <property type="match status" value="1"/>
</dbReference>
<evidence type="ECO:0000313" key="4">
    <source>
        <dbReference type="EMBL" id="RDB57585.1"/>
    </source>
</evidence>
<accession>A0A369LHI7</accession>
<proteinExistence type="inferred from homology"/>
<evidence type="ECO:0000256" key="1">
    <source>
        <dbReference type="ARBA" id="ARBA00007769"/>
    </source>
</evidence>
<dbReference type="RefSeq" id="WP_114620070.1">
    <property type="nucleotide sequence ID" value="NZ_PPTP01000001.1"/>
</dbReference>
<keyword evidence="2" id="KW-0560">Oxidoreductase</keyword>
<evidence type="ECO:0000256" key="2">
    <source>
        <dbReference type="ARBA" id="ARBA00023002"/>
    </source>
</evidence>
<dbReference type="InterPro" id="IPR024084">
    <property type="entry name" value="IsoPropMal-DH-like_dom"/>
</dbReference>
<dbReference type="Gene3D" id="3.40.718.10">
    <property type="entry name" value="Isopropylmalate Dehydrogenase"/>
    <property type="match status" value="1"/>
</dbReference>
<protein>
    <submittedName>
        <fullName evidence="4">Isocitrate dehydrogenase</fullName>
    </submittedName>
</protein>
<dbReference type="PANTHER" id="PTHR11835:SF34">
    <property type="entry name" value="ISOCITRATE DEHYDROGENASE [NAD] SUBUNIT ALPHA, MITOCHONDRIAL"/>
    <property type="match status" value="1"/>
</dbReference>
<comment type="caution">
    <text evidence="4">The sequence shown here is derived from an EMBL/GenBank/DDBJ whole genome shotgun (WGS) entry which is preliminary data.</text>
</comment>
<dbReference type="Proteomes" id="UP000253792">
    <property type="component" value="Unassembled WGS sequence"/>
</dbReference>
<evidence type="ECO:0000313" key="5">
    <source>
        <dbReference type="Proteomes" id="UP000253792"/>
    </source>
</evidence>
<sequence>MAQHTVTLIPGDGIGLETSAAMQRVVEAAGADIVWEVAEAGAACAEKTGTPLPDETIEAVKRNKVAIKGPCTTPVGTGFRSVNVALRKTLDLYVCLRPVLSMPGAGGRYDDVDLVIVRENSEDLYAGVEFEEGSEAASKLIKFCEDEGAGVIRPDSGISIKSISITATQNIVRYAFEYALKHGRKKVTAAHKANIMKYSDGLFLRTAREVAKEYEGRVEFDDRIIDAFCMNMVIDPAQFDVVVFPNLYGDIASDLAAGLVGGLGIAPGANIGKEYAVFEAVHGSAPDIAGQNKANPTAEIMSAAMMLDHLGELEIAERIRRGVRAVYADGSVLTGDIRKATGSSAPAASCTEFTEALIAAIKAQA</sequence>
<name>A0A369LHI7_9ACTN</name>
<dbReference type="GO" id="GO:0000287">
    <property type="term" value="F:magnesium ion binding"/>
    <property type="evidence" value="ECO:0007669"/>
    <property type="project" value="InterPro"/>
</dbReference>
<keyword evidence="5" id="KW-1185">Reference proteome</keyword>
<evidence type="ECO:0000259" key="3">
    <source>
        <dbReference type="SMART" id="SM01329"/>
    </source>
</evidence>
<comment type="similarity">
    <text evidence="1">Belongs to the isocitrate and isopropylmalate dehydrogenases family.</text>
</comment>
<dbReference type="STRING" id="1034345.GCA_000236865_01249"/>
<dbReference type="PANTHER" id="PTHR11835">
    <property type="entry name" value="DECARBOXYLATING DEHYDROGENASES-ISOCITRATE, ISOPROPYLMALATE, TARTRATE"/>
    <property type="match status" value="1"/>
</dbReference>
<feature type="domain" description="Isopropylmalate dehydrogenase-like" evidence="3">
    <location>
        <begin position="5"/>
        <end position="357"/>
    </location>
</feature>
<dbReference type="GO" id="GO:0051287">
    <property type="term" value="F:NAD binding"/>
    <property type="evidence" value="ECO:0007669"/>
    <property type="project" value="InterPro"/>
</dbReference>
<dbReference type="GO" id="GO:0006099">
    <property type="term" value="P:tricarboxylic acid cycle"/>
    <property type="evidence" value="ECO:0007669"/>
    <property type="project" value="TreeGrafter"/>
</dbReference>